<dbReference type="Pfam" id="PF11534">
    <property type="entry name" value="HTHP"/>
    <property type="match status" value="1"/>
</dbReference>
<protein>
    <submittedName>
        <fullName evidence="1">Hexameric tyrosine-coordinated heme protein</fullName>
    </submittedName>
</protein>
<evidence type="ECO:0000313" key="2">
    <source>
        <dbReference type="Proteomes" id="UP001558353"/>
    </source>
</evidence>
<name>A0ABV3UV71_9CORY</name>
<keyword evidence="2" id="KW-1185">Reference proteome</keyword>
<dbReference type="InterPro" id="IPR021111">
    <property type="entry name" value="Hexamer_Tyr-coord_heme_pr_HTHP"/>
</dbReference>
<comment type="caution">
    <text evidence="1">The sequence shown here is derived from an EMBL/GenBank/DDBJ whole genome shotgun (WGS) entry which is preliminary data.</text>
</comment>
<gene>
    <name evidence="1" type="ORF">VVR64_06465</name>
</gene>
<accession>A0ABV3UV71</accession>
<dbReference type="Gene3D" id="6.10.80.10">
    <property type="entry name" value="Hexameric tyrosine-coordinated heme protein (HTHP)"/>
    <property type="match status" value="1"/>
</dbReference>
<dbReference type="Proteomes" id="UP001558353">
    <property type="component" value="Unassembled WGS sequence"/>
</dbReference>
<sequence length="90" mass="9760">MTVPVRSIDYVEATMALVPDNTLITQTPEQGRELAIMLARKTIGAIQPDAEVRETLRPGYATNADSLTMAGHVVAIEFATVAAANNYWRA</sequence>
<dbReference type="InterPro" id="IPR038125">
    <property type="entry name" value="HTHP_sf"/>
</dbReference>
<organism evidence="1 2">
    <name type="scientific">Corynebacterium xerosis</name>
    <dbReference type="NCBI Taxonomy" id="1725"/>
    <lineage>
        <taxon>Bacteria</taxon>
        <taxon>Bacillati</taxon>
        <taxon>Actinomycetota</taxon>
        <taxon>Actinomycetes</taxon>
        <taxon>Mycobacteriales</taxon>
        <taxon>Corynebacteriaceae</taxon>
        <taxon>Corynebacterium</taxon>
    </lineage>
</organism>
<reference evidence="1 2" key="1">
    <citation type="journal article" date="2024" name="Fungal Genet. Biol.">
        <title>The porcine skin microbiome exhibits broad fungal antagonism.</title>
        <authorList>
            <person name="De La Cruz K.F."/>
            <person name="Townsend E.C."/>
            <person name="Alex Cheong J.Z."/>
            <person name="Salamzade R."/>
            <person name="Liu A."/>
            <person name="Sandstrom S."/>
            <person name="Davila E."/>
            <person name="Huang L."/>
            <person name="Xu K.H."/>
            <person name="Wu S.Y."/>
            <person name="Meudt J.J."/>
            <person name="Shanmuganayagam D."/>
            <person name="Gibson A.L.F."/>
            <person name="Kalan L.R."/>
        </authorList>
    </citation>
    <scope>NUCLEOTIDE SEQUENCE [LARGE SCALE GENOMIC DNA]</scope>
    <source>
        <strain evidence="1 2">LK2569</strain>
    </source>
</reference>
<proteinExistence type="predicted"/>
<dbReference type="EMBL" id="JAYWMA010000005">
    <property type="protein sequence ID" value="MEX3528707.1"/>
    <property type="molecule type" value="Genomic_DNA"/>
</dbReference>
<evidence type="ECO:0000313" key="1">
    <source>
        <dbReference type="EMBL" id="MEX3528707.1"/>
    </source>
</evidence>
<dbReference type="RefSeq" id="WP_231129883.1">
    <property type="nucleotide sequence ID" value="NZ_CP046322.1"/>
</dbReference>